<keyword evidence="4" id="KW-1185">Reference proteome</keyword>
<comment type="caution">
    <text evidence="3">The sequence shown here is derived from an EMBL/GenBank/DDBJ whole genome shotgun (WGS) entry which is preliminary data.</text>
</comment>
<evidence type="ECO:0000313" key="4">
    <source>
        <dbReference type="Proteomes" id="UP000815325"/>
    </source>
</evidence>
<gene>
    <name evidence="3" type="ORF">DUNSADRAFT_6160</name>
</gene>
<keyword evidence="2" id="KW-0472">Membrane</keyword>
<reference evidence="3" key="1">
    <citation type="submission" date="2017-08" db="EMBL/GenBank/DDBJ databases">
        <authorList>
            <person name="Polle J.E."/>
            <person name="Barry K."/>
            <person name="Cushman J."/>
            <person name="Schmutz J."/>
            <person name="Tran D."/>
            <person name="Hathwaick L.T."/>
            <person name="Yim W.C."/>
            <person name="Jenkins J."/>
            <person name="Mckie-Krisberg Z.M."/>
            <person name="Prochnik S."/>
            <person name="Lindquist E."/>
            <person name="Dockter R.B."/>
            <person name="Adam C."/>
            <person name="Molina H."/>
            <person name="Bunkerborg J."/>
            <person name="Jin E."/>
            <person name="Buchheim M."/>
            <person name="Magnuson J."/>
        </authorList>
    </citation>
    <scope>NUCLEOTIDE SEQUENCE</scope>
    <source>
        <strain evidence="3">CCAP 19/18</strain>
    </source>
</reference>
<keyword evidence="1" id="KW-0175">Coiled coil</keyword>
<name>A0ABQ7GNW5_DUNSA</name>
<dbReference type="Proteomes" id="UP000815325">
    <property type="component" value="Unassembled WGS sequence"/>
</dbReference>
<keyword evidence="2" id="KW-0812">Transmembrane</keyword>
<evidence type="ECO:0000256" key="2">
    <source>
        <dbReference type="SAM" id="Phobius"/>
    </source>
</evidence>
<protein>
    <submittedName>
        <fullName evidence="3">Uncharacterized protein</fullName>
    </submittedName>
</protein>
<proteinExistence type="predicted"/>
<organism evidence="3 4">
    <name type="scientific">Dunaliella salina</name>
    <name type="common">Green alga</name>
    <name type="synonym">Protococcus salinus</name>
    <dbReference type="NCBI Taxonomy" id="3046"/>
    <lineage>
        <taxon>Eukaryota</taxon>
        <taxon>Viridiplantae</taxon>
        <taxon>Chlorophyta</taxon>
        <taxon>core chlorophytes</taxon>
        <taxon>Chlorophyceae</taxon>
        <taxon>CS clade</taxon>
        <taxon>Chlamydomonadales</taxon>
        <taxon>Dunaliellaceae</taxon>
        <taxon>Dunaliella</taxon>
    </lineage>
</organism>
<keyword evidence="2" id="KW-1133">Transmembrane helix</keyword>
<feature type="transmembrane region" description="Helical" evidence="2">
    <location>
        <begin position="56"/>
        <end position="78"/>
    </location>
</feature>
<evidence type="ECO:0000256" key="1">
    <source>
        <dbReference type="SAM" id="Coils"/>
    </source>
</evidence>
<dbReference type="EMBL" id="MU069666">
    <property type="protein sequence ID" value="KAF5836283.1"/>
    <property type="molecule type" value="Genomic_DNA"/>
</dbReference>
<feature type="coiled-coil region" evidence="1">
    <location>
        <begin position="22"/>
        <end position="49"/>
    </location>
</feature>
<evidence type="ECO:0000313" key="3">
    <source>
        <dbReference type="EMBL" id="KAF5836283.1"/>
    </source>
</evidence>
<accession>A0ABQ7GNW5</accession>
<sequence>MVVFCFDRLGVKEVMFKAFEGKVSFANDNKTMQKRLEALREQLEARGETVDEDNSILIYSLAFVAVVLGASYYFTVLAR</sequence>